<reference evidence="2 3" key="1">
    <citation type="submission" date="2016-10" db="EMBL/GenBank/DDBJ databases">
        <title>Complete Genome Sequence of Peptococcaceae strain DCMF.</title>
        <authorList>
            <person name="Edwards R.J."/>
            <person name="Holland S.I."/>
            <person name="Deshpande N.P."/>
            <person name="Wong Y.K."/>
            <person name="Ertan H."/>
            <person name="Manefield M."/>
            <person name="Russell T.L."/>
            <person name="Lee M.J."/>
        </authorList>
    </citation>
    <scope>NUCLEOTIDE SEQUENCE [LARGE SCALE GENOMIC DNA]</scope>
    <source>
        <strain evidence="2 3">DCMF</strain>
    </source>
</reference>
<evidence type="ECO:0000259" key="1">
    <source>
        <dbReference type="Pfam" id="PF09413"/>
    </source>
</evidence>
<dbReference type="KEGG" id="fwa:DCMF_01780"/>
<dbReference type="OrthoDB" id="1684603at2"/>
<dbReference type="AlphaFoldDB" id="A0A3G1KMJ5"/>
<gene>
    <name evidence="2" type="ORF">DCMF_01780</name>
</gene>
<evidence type="ECO:0000313" key="3">
    <source>
        <dbReference type="Proteomes" id="UP000323521"/>
    </source>
</evidence>
<protein>
    <submittedName>
        <fullName evidence="2">Glutamate decarboxylase</fullName>
    </submittedName>
</protein>
<evidence type="ECO:0000313" key="2">
    <source>
        <dbReference type="EMBL" id="ATW23688.1"/>
    </source>
</evidence>
<organism evidence="2 3">
    <name type="scientific">Formimonas warabiya</name>
    <dbReference type="NCBI Taxonomy" id="1761012"/>
    <lineage>
        <taxon>Bacteria</taxon>
        <taxon>Bacillati</taxon>
        <taxon>Bacillota</taxon>
        <taxon>Clostridia</taxon>
        <taxon>Eubacteriales</taxon>
        <taxon>Peptococcaceae</taxon>
        <taxon>Candidatus Formimonas</taxon>
    </lineage>
</organism>
<keyword evidence="3" id="KW-1185">Reference proteome</keyword>
<feature type="domain" description="DUF2007" evidence="1">
    <location>
        <begin position="5"/>
        <end position="61"/>
    </location>
</feature>
<dbReference type="InterPro" id="IPR018551">
    <property type="entry name" value="DUF2007"/>
</dbReference>
<dbReference type="Pfam" id="PF09413">
    <property type="entry name" value="DUF2007"/>
    <property type="match status" value="1"/>
</dbReference>
<dbReference type="EMBL" id="CP017634">
    <property type="protein sequence ID" value="ATW23688.1"/>
    <property type="molecule type" value="Genomic_DNA"/>
</dbReference>
<dbReference type="Proteomes" id="UP000323521">
    <property type="component" value="Chromosome"/>
</dbReference>
<name>A0A3G1KMJ5_FORW1</name>
<accession>A0A3G1KMJ5</accession>
<proteinExistence type="predicted"/>
<sequence>MWTVVYIAPNRAVAEMLKNYLTTEGLLVMLRSVGVPHLGDSGSVEILVPESEVEEAHEVLSTAIGS</sequence>
<dbReference type="RefSeq" id="WP_148132849.1">
    <property type="nucleotide sequence ID" value="NZ_CP017634.1"/>
</dbReference>